<proteinExistence type="predicted"/>
<dbReference type="Proteomes" id="UP000286974">
    <property type="component" value="Unassembled WGS sequence"/>
</dbReference>
<dbReference type="SUPFAM" id="SSF51366">
    <property type="entry name" value="Ribulose-phoshate binding barrel"/>
    <property type="match status" value="1"/>
</dbReference>
<dbReference type="AlphaFoldDB" id="A0A401FIJ9"/>
<name>A0A401FIJ9_9LACO</name>
<organism evidence="1 2">
    <name type="scientific">Lentilactobacillus kosonis</name>
    <dbReference type="NCBI Taxonomy" id="2810561"/>
    <lineage>
        <taxon>Bacteria</taxon>
        <taxon>Bacillati</taxon>
        <taxon>Bacillota</taxon>
        <taxon>Bacilli</taxon>
        <taxon>Lactobacillales</taxon>
        <taxon>Lactobacillaceae</taxon>
        <taxon>Lentilactobacillus</taxon>
    </lineage>
</organism>
<keyword evidence="2" id="KW-1185">Reference proteome</keyword>
<reference evidence="1 2" key="1">
    <citation type="submission" date="2017-11" db="EMBL/GenBank/DDBJ databases">
        <title>Draft Genome Sequence of Lactobacillus curieae NBRC 111893 isolated from Koso, a Japanese sugar-Vegetable Fermented Beverage.</title>
        <authorList>
            <person name="Chiou T.Y."/>
            <person name="Oshima K."/>
            <person name="Suda W."/>
            <person name="Hattori M."/>
            <person name="Takahashi T."/>
        </authorList>
    </citation>
    <scope>NUCLEOTIDE SEQUENCE [LARGE SCALE GENOMIC DNA]</scope>
    <source>
        <strain evidence="1 2">NBRC111893</strain>
    </source>
</reference>
<dbReference type="InterPro" id="IPR013785">
    <property type="entry name" value="Aldolase_TIM"/>
</dbReference>
<dbReference type="EC" id="4.1.2.43" evidence="1"/>
<evidence type="ECO:0000313" key="1">
    <source>
        <dbReference type="EMBL" id="GAY72210.1"/>
    </source>
</evidence>
<gene>
    <name evidence="1" type="ORF">NBRC111893_356</name>
</gene>
<keyword evidence="1" id="KW-0456">Lyase</keyword>
<dbReference type="EMBL" id="BEXA01000001">
    <property type="protein sequence ID" value="GAY72210.1"/>
    <property type="molecule type" value="Genomic_DNA"/>
</dbReference>
<protein>
    <submittedName>
        <fullName evidence="1">D-arabino-3-hexulose 6-phosphate formaldehyde-lyase</fullName>
        <ecNumber evidence="1">4.1.2.43</ecNumber>
    </submittedName>
</protein>
<evidence type="ECO:0000313" key="2">
    <source>
        <dbReference type="Proteomes" id="UP000286974"/>
    </source>
</evidence>
<comment type="caution">
    <text evidence="1">The sequence shown here is derived from an EMBL/GenBank/DDBJ whole genome shotgun (WGS) entry which is preliminary data.</text>
</comment>
<dbReference type="Gene3D" id="3.20.20.70">
    <property type="entry name" value="Aldolase class I"/>
    <property type="match status" value="1"/>
</dbReference>
<sequence>MKLQAAIDRVSLDRANEIAKGLDGIVDIVELGTSLVKDYGFEKLKTDFVGLQHSTLLLDGKLLMKVLMNLKRDSMLMLTY</sequence>
<accession>A0A401FIJ9</accession>
<dbReference type="GO" id="GO:0043801">
    <property type="term" value="F:hexulose-6-phosphate synthase activity"/>
    <property type="evidence" value="ECO:0007669"/>
    <property type="project" value="UniProtKB-EC"/>
</dbReference>
<dbReference type="InterPro" id="IPR011060">
    <property type="entry name" value="RibuloseP-bd_barrel"/>
</dbReference>